<gene>
    <name evidence="1" type="ORF">PACLA_8A079293</name>
</gene>
<dbReference type="InterPro" id="IPR043502">
    <property type="entry name" value="DNA/RNA_pol_sf"/>
</dbReference>
<reference evidence="1" key="1">
    <citation type="submission" date="2020-04" db="EMBL/GenBank/DDBJ databases">
        <authorList>
            <person name="Alioto T."/>
            <person name="Alioto T."/>
            <person name="Gomez Garrido J."/>
        </authorList>
    </citation>
    <scope>NUCLEOTIDE SEQUENCE</scope>
    <source>
        <strain evidence="1">A484AB</strain>
    </source>
</reference>
<dbReference type="PROSITE" id="PS50878">
    <property type="entry name" value="RT_POL"/>
    <property type="match status" value="1"/>
</dbReference>
<dbReference type="OrthoDB" id="2717295at2759"/>
<dbReference type="PANTHER" id="PTHR47510">
    <property type="entry name" value="REVERSE TRANSCRIPTASE DOMAIN-CONTAINING PROTEIN"/>
    <property type="match status" value="1"/>
</dbReference>
<dbReference type="Gene3D" id="3.60.10.10">
    <property type="entry name" value="Endonuclease/exonuclease/phosphatase"/>
    <property type="match status" value="1"/>
</dbReference>
<sequence>LWQPKRNGRSVQLRNSTRSYITLLILVCGDVESCPGPTSAQIGGGERVIDELMSLLKVKGLKILHQNTRGLSSNFAYISELFQSFKGIDILTLSKTHIDEQDGFEPDSYYDIPGYSFISRPRKSGKGGGVGAYISDGLIWDRRLDLENEKIEVVWFEIRPKSSKGILIASVYRPPDSSKHLNKDFNELFNSMLTKAMSESKETILLGDMNANFLDNKDNKDLKSIFNVHGLKQMIRQPTRIAEGIESLINIILTNKPVNLVQSEVIPTSIGDHEMIGCARKLNSNHYNARLISCRDYKNYNPELLKTDLRKINWMPFYNESNVNDAWLLLKSTLTNLYNRHAPIIKKNVRGKPAPWLNEDIKSIMNERDQLLRKSRRTRSIAHSLAYKQKRNETNIAIRRAKSSYYKNLLSENSENPSKFWKVLKSIFPCKNFKKHNSQSFDIDGEVKSCNPSTIANAFGEFFAGTVKTLKEKAFPLCDFAWRTPASMSVRTDLKFKFQPVSKFEVERKLKSIKRSKATATNIFPADWKNAKIIPIYKSGAHSNLDNYRPISILPFGFRRGLSTELATTLLLDDIRREVDSGKLVGAVFIDLSKAFDTISHAKLLDKLSRYGINDGELEWFKDYLFSRKAVVSYNNCLSEVHEIYSGVPQGSILGPSLFLVFFNDITDVVNHSKVINYADDTVLLLSFHDRSVSTVFKGEQAGEQHLISAVNANKLRACKLVRKCIDNDICDIFKTYFTMQQHGRETRNNNNMIKLPAIKTEYARKSFYFMGAKIYNDLPIELRKIENNPDFENKVTEHFNEL</sequence>
<dbReference type="InterPro" id="IPR005135">
    <property type="entry name" value="Endo/exonuclease/phosphatase"/>
</dbReference>
<dbReference type="EMBL" id="CACRXK020005475">
    <property type="protein sequence ID" value="CAB4006318.1"/>
    <property type="molecule type" value="Genomic_DNA"/>
</dbReference>
<comment type="caution">
    <text evidence="1">The sequence shown here is derived from an EMBL/GenBank/DDBJ whole genome shotgun (WGS) entry which is preliminary data.</text>
</comment>
<dbReference type="Proteomes" id="UP001152795">
    <property type="component" value="Unassembled WGS sequence"/>
</dbReference>
<accession>A0A6S7IXE3</accession>
<dbReference type="InterPro" id="IPR000477">
    <property type="entry name" value="RT_dom"/>
</dbReference>
<feature type="non-terminal residue" evidence="1">
    <location>
        <position position="803"/>
    </location>
</feature>
<dbReference type="GO" id="GO:0003824">
    <property type="term" value="F:catalytic activity"/>
    <property type="evidence" value="ECO:0007669"/>
    <property type="project" value="InterPro"/>
</dbReference>
<keyword evidence="2" id="KW-1185">Reference proteome</keyword>
<protein>
    <submittedName>
        <fullName evidence="1">Uncharacterized protein</fullName>
    </submittedName>
</protein>
<name>A0A6S7IXE3_PARCT</name>
<dbReference type="AlphaFoldDB" id="A0A6S7IXE3"/>
<dbReference type="Pfam" id="PF14529">
    <property type="entry name" value="Exo_endo_phos_2"/>
    <property type="match status" value="1"/>
</dbReference>
<dbReference type="InterPro" id="IPR036691">
    <property type="entry name" value="Endo/exonu/phosph_ase_sf"/>
</dbReference>
<evidence type="ECO:0000313" key="2">
    <source>
        <dbReference type="Proteomes" id="UP001152795"/>
    </source>
</evidence>
<dbReference type="SUPFAM" id="SSF56219">
    <property type="entry name" value="DNase I-like"/>
    <property type="match status" value="1"/>
</dbReference>
<dbReference type="PANTHER" id="PTHR47510:SF3">
    <property type="entry name" value="ENDO_EXONUCLEASE_PHOSPHATASE DOMAIN-CONTAINING PROTEIN"/>
    <property type="match status" value="1"/>
</dbReference>
<proteinExistence type="predicted"/>
<organism evidence="1 2">
    <name type="scientific">Paramuricea clavata</name>
    <name type="common">Red gorgonian</name>
    <name type="synonym">Violescent sea-whip</name>
    <dbReference type="NCBI Taxonomy" id="317549"/>
    <lineage>
        <taxon>Eukaryota</taxon>
        <taxon>Metazoa</taxon>
        <taxon>Cnidaria</taxon>
        <taxon>Anthozoa</taxon>
        <taxon>Octocorallia</taxon>
        <taxon>Malacalcyonacea</taxon>
        <taxon>Plexauridae</taxon>
        <taxon>Paramuricea</taxon>
    </lineage>
</organism>
<dbReference type="SUPFAM" id="SSF56672">
    <property type="entry name" value="DNA/RNA polymerases"/>
    <property type="match status" value="1"/>
</dbReference>
<dbReference type="Pfam" id="PF00078">
    <property type="entry name" value="RVT_1"/>
    <property type="match status" value="1"/>
</dbReference>
<evidence type="ECO:0000313" key="1">
    <source>
        <dbReference type="EMBL" id="CAB4006318.1"/>
    </source>
</evidence>